<organism evidence="4">
    <name type="scientific">Nippostrongylus brasiliensis</name>
    <name type="common">Rat hookworm</name>
    <dbReference type="NCBI Taxonomy" id="27835"/>
    <lineage>
        <taxon>Eukaryota</taxon>
        <taxon>Metazoa</taxon>
        <taxon>Ecdysozoa</taxon>
        <taxon>Nematoda</taxon>
        <taxon>Chromadorea</taxon>
        <taxon>Rhabditida</taxon>
        <taxon>Rhabditina</taxon>
        <taxon>Rhabditomorpha</taxon>
        <taxon>Strongyloidea</taxon>
        <taxon>Heligmosomidae</taxon>
        <taxon>Nippostrongylus</taxon>
    </lineage>
</organism>
<keyword evidence="1" id="KW-0732">Signal</keyword>
<dbReference type="OrthoDB" id="5873276at2759"/>
<evidence type="ECO:0000313" key="4">
    <source>
        <dbReference type="WBParaSite" id="NBR_0000569201-mRNA-1"/>
    </source>
</evidence>
<feature type="chain" id="PRO_5043124784" evidence="1">
    <location>
        <begin position="20"/>
        <end position="277"/>
    </location>
</feature>
<gene>
    <name evidence="2" type="ORF">NBR_LOCUS5693</name>
</gene>
<accession>A0A0N4XT16</accession>
<reference evidence="4" key="1">
    <citation type="submission" date="2017-02" db="UniProtKB">
        <authorList>
            <consortium name="WormBaseParasite"/>
        </authorList>
    </citation>
    <scope>IDENTIFICATION</scope>
</reference>
<evidence type="ECO:0000256" key="1">
    <source>
        <dbReference type="SAM" id="SignalP"/>
    </source>
</evidence>
<evidence type="ECO:0000313" key="3">
    <source>
        <dbReference type="Proteomes" id="UP000271162"/>
    </source>
</evidence>
<proteinExistence type="predicted"/>
<keyword evidence="3" id="KW-1185">Reference proteome</keyword>
<name>A0A0N4XT16_NIPBR</name>
<feature type="signal peptide" evidence="1">
    <location>
        <begin position="1"/>
        <end position="19"/>
    </location>
</feature>
<dbReference type="AlphaFoldDB" id="A0A0N4XT16"/>
<reference evidence="2 3" key="2">
    <citation type="submission" date="2018-11" db="EMBL/GenBank/DDBJ databases">
        <authorList>
            <consortium name="Pathogen Informatics"/>
        </authorList>
    </citation>
    <scope>NUCLEOTIDE SEQUENCE [LARGE SCALE GENOMIC DNA]</scope>
</reference>
<dbReference type="EMBL" id="UYSL01019754">
    <property type="protein sequence ID" value="VDL69282.1"/>
    <property type="molecule type" value="Genomic_DNA"/>
</dbReference>
<dbReference type="Proteomes" id="UP000271162">
    <property type="component" value="Unassembled WGS sequence"/>
</dbReference>
<dbReference type="WBParaSite" id="NBR_0000569201-mRNA-1">
    <property type="protein sequence ID" value="NBR_0000569201-mRNA-1"/>
    <property type="gene ID" value="NBR_0000569201"/>
</dbReference>
<evidence type="ECO:0000313" key="2">
    <source>
        <dbReference type="EMBL" id="VDL69282.1"/>
    </source>
</evidence>
<protein>
    <submittedName>
        <fullName evidence="4">Secreted protein</fullName>
    </submittedName>
</protein>
<sequence length="277" mass="31254">MANILTVVTFAILISQASSSLISDEEKTVNSIYDDPVRIYEEHIGNFTTEQIKDYYETDKLEKWNKTRLFSYALPPTPPHYSKPRIPYGTETRTIQPSSVLSVSPKWESAADSGLSSLPIAQASHFIGAEPEITLQINQIPILGSRNDRIGSNGSSHNVARRTLDGIQRRNDTGAFTTSSSFKGVWVDKETSIRRQPMSFIPSNFEKELKELKHEIKLMKAIIEKLASESLIYKSSRPLFTESLSNVDSLKSMASRLTARQMIVNRPNDSLKWRNET</sequence>